<gene>
    <name evidence="2" type="ORF">TWF718_010485</name>
</gene>
<dbReference type="AlphaFoldDB" id="A0AAN8MYE5"/>
<accession>A0AAN8MYE5</accession>
<name>A0AAN8MYE5_9PEZI</name>
<organism evidence="2 3">
    <name type="scientific">Orbilia javanica</name>
    <dbReference type="NCBI Taxonomy" id="47235"/>
    <lineage>
        <taxon>Eukaryota</taxon>
        <taxon>Fungi</taxon>
        <taxon>Dikarya</taxon>
        <taxon>Ascomycota</taxon>
        <taxon>Pezizomycotina</taxon>
        <taxon>Orbiliomycetes</taxon>
        <taxon>Orbiliales</taxon>
        <taxon>Orbiliaceae</taxon>
        <taxon>Orbilia</taxon>
    </lineage>
</organism>
<dbReference type="EMBL" id="JAVHNR010000008">
    <property type="protein sequence ID" value="KAK6335043.1"/>
    <property type="molecule type" value="Genomic_DNA"/>
</dbReference>
<reference evidence="2 3" key="1">
    <citation type="submission" date="2019-10" db="EMBL/GenBank/DDBJ databases">
        <authorList>
            <person name="Palmer J.M."/>
        </authorList>
    </citation>
    <scope>NUCLEOTIDE SEQUENCE [LARGE SCALE GENOMIC DNA]</scope>
    <source>
        <strain evidence="2 3">TWF718</strain>
    </source>
</reference>
<feature type="coiled-coil region" evidence="1">
    <location>
        <begin position="72"/>
        <end position="162"/>
    </location>
</feature>
<protein>
    <submittedName>
        <fullName evidence="2">Uncharacterized protein</fullName>
    </submittedName>
</protein>
<evidence type="ECO:0000256" key="1">
    <source>
        <dbReference type="SAM" id="Coils"/>
    </source>
</evidence>
<proteinExistence type="predicted"/>
<comment type="caution">
    <text evidence="2">The sequence shown here is derived from an EMBL/GenBank/DDBJ whole genome shotgun (WGS) entry which is preliminary data.</text>
</comment>
<dbReference type="Proteomes" id="UP001313282">
    <property type="component" value="Unassembled WGS sequence"/>
</dbReference>
<evidence type="ECO:0000313" key="2">
    <source>
        <dbReference type="EMBL" id="KAK6335043.1"/>
    </source>
</evidence>
<keyword evidence="1" id="KW-0175">Coiled coil</keyword>
<evidence type="ECO:0000313" key="3">
    <source>
        <dbReference type="Proteomes" id="UP001313282"/>
    </source>
</evidence>
<keyword evidence="3" id="KW-1185">Reference proteome</keyword>
<sequence length="440" mass="51132">MKDLDALTPLITNTTQETEAKFQQQVKALKEEIVQKKRKYICASCERDPKKLEIVESNKMKSCYFCHKNAEMQKLSKIAKKHETDITRLNNTVKENKIIVEKLQMALKSKEGEVAMLKERVQAQTRELGSLEMDYERTKADYQRNEAEIKKLQQTESALRRQGDVLMDEEAKIKILDILRTKIKAIGRVYLKSVQWNNVLASNDEQELKNELGQVFTSAWHPDNWPLVRDHPSMTTQVLVIALLSSTISKFFFQNPFFRAGEARNILDDIYTKALSNSPQTAIVWRAKTNNLLNELVYDRNMVDTIASDIVIKRIFNSILRLIQTNNPLEENKVDDLFNKIADLVQSSITLATNWHAREFHFVVISFEWLYYMRIDVYSEETAKYVTPFPPNRKIEEGKTYGILAVISPGFLRYLKVDGETEFQEIVWEKAFVLLSEYPV</sequence>